<sequence length="143" mass="15989">MSNPAHSIAPMCQPSGGSVYVRNPAPLVVKSNVPSFRLSMSGNQFLKFEAQFSIHQAAPTYQEPSSFSCETQCAIHQCAPTSKSSFYSFETMCLPSSCSDYIRNPAPLVLKPNVSSIRLHRLRWLTVIIIKNYDQYLPLFIIL</sequence>
<keyword evidence="2" id="KW-1185">Reference proteome</keyword>
<dbReference type="AlphaFoldDB" id="A0AAV4XUE2"/>
<evidence type="ECO:0000313" key="2">
    <source>
        <dbReference type="Proteomes" id="UP001054945"/>
    </source>
</evidence>
<gene>
    <name evidence="1" type="ORF">CEXT_800561</name>
</gene>
<reference evidence="1 2" key="1">
    <citation type="submission" date="2021-06" db="EMBL/GenBank/DDBJ databases">
        <title>Caerostris extrusa draft genome.</title>
        <authorList>
            <person name="Kono N."/>
            <person name="Arakawa K."/>
        </authorList>
    </citation>
    <scope>NUCLEOTIDE SEQUENCE [LARGE SCALE GENOMIC DNA]</scope>
</reference>
<proteinExistence type="predicted"/>
<organism evidence="1 2">
    <name type="scientific">Caerostris extrusa</name>
    <name type="common">Bark spider</name>
    <name type="synonym">Caerostris bankana</name>
    <dbReference type="NCBI Taxonomy" id="172846"/>
    <lineage>
        <taxon>Eukaryota</taxon>
        <taxon>Metazoa</taxon>
        <taxon>Ecdysozoa</taxon>
        <taxon>Arthropoda</taxon>
        <taxon>Chelicerata</taxon>
        <taxon>Arachnida</taxon>
        <taxon>Araneae</taxon>
        <taxon>Araneomorphae</taxon>
        <taxon>Entelegynae</taxon>
        <taxon>Araneoidea</taxon>
        <taxon>Araneidae</taxon>
        <taxon>Caerostris</taxon>
    </lineage>
</organism>
<dbReference type="EMBL" id="BPLR01018231">
    <property type="protein sequence ID" value="GIY97943.1"/>
    <property type="molecule type" value="Genomic_DNA"/>
</dbReference>
<accession>A0AAV4XUE2</accession>
<dbReference type="Proteomes" id="UP001054945">
    <property type="component" value="Unassembled WGS sequence"/>
</dbReference>
<name>A0AAV4XUE2_CAEEX</name>
<evidence type="ECO:0000313" key="1">
    <source>
        <dbReference type="EMBL" id="GIY97943.1"/>
    </source>
</evidence>
<comment type="caution">
    <text evidence="1">The sequence shown here is derived from an EMBL/GenBank/DDBJ whole genome shotgun (WGS) entry which is preliminary data.</text>
</comment>
<protein>
    <submittedName>
        <fullName evidence="1">Uncharacterized protein</fullName>
    </submittedName>
</protein>